<dbReference type="PANTHER" id="PTHR36836:SF1">
    <property type="entry name" value="COLANIC ACID BIOSYNTHESIS PROTEIN WCAK"/>
    <property type="match status" value="1"/>
</dbReference>
<dbReference type="EMBL" id="JAIGNK010000002">
    <property type="protein sequence ID" value="MBX7457692.1"/>
    <property type="molecule type" value="Genomic_DNA"/>
</dbReference>
<keyword evidence="3" id="KW-1185">Reference proteome</keyword>
<dbReference type="RefSeq" id="WP_221573132.1">
    <property type="nucleotide sequence ID" value="NZ_JAIGNK010000002.1"/>
</dbReference>
<evidence type="ECO:0000259" key="1">
    <source>
        <dbReference type="Pfam" id="PF04230"/>
    </source>
</evidence>
<dbReference type="GO" id="GO:0016740">
    <property type="term" value="F:transferase activity"/>
    <property type="evidence" value="ECO:0007669"/>
    <property type="project" value="UniProtKB-KW"/>
</dbReference>
<dbReference type="Proteomes" id="UP000783253">
    <property type="component" value="Unassembled WGS sequence"/>
</dbReference>
<accession>A0ABS7IZ05</accession>
<feature type="domain" description="Polysaccharide pyruvyl transferase" evidence="1">
    <location>
        <begin position="78"/>
        <end position="287"/>
    </location>
</feature>
<comment type="caution">
    <text evidence="2">The sequence shown here is derived from an EMBL/GenBank/DDBJ whole genome shotgun (WGS) entry which is preliminary data.</text>
</comment>
<name>A0ABS7IZ05_9SPHN</name>
<protein>
    <submittedName>
        <fullName evidence="2">Polysaccharide pyruvyl transferase family protein</fullName>
    </submittedName>
</protein>
<dbReference type="Pfam" id="PF04230">
    <property type="entry name" value="PS_pyruv_trans"/>
    <property type="match status" value="1"/>
</dbReference>
<sequence length="354" mass="37388">MSNIRSATVLARKALARIASPGCRTGYIGFVGHDNLGDEAMYEAAHALLGPRVETLSTPGGERLLARTPLGGTARFELAFLGGGTLVNANYIDIAEQCLDLGIPLATLGTGVGSAGFSGSEGELDPRWARALSRFERVGVRGPHSLAQLHRAGVDKAEIIGDLALALTPDAQDCDPNSKTLLFNTSVGRTSEDKARLAAFDTAMASELARLAAAGWTIVPLAFHSDDLEPIGKVLAAAGLGGTAIQCPPTFEAYRQFARRACLSVSVRLHGSVLASMCGLPNLLLEYRRKCRDFCASIEAEDNLLGYADFSSEELRSKLDGAISAPEAKGRALHEACLGYRARLRSYAAGLSRG</sequence>
<evidence type="ECO:0000313" key="2">
    <source>
        <dbReference type="EMBL" id="MBX7457692.1"/>
    </source>
</evidence>
<keyword evidence="2" id="KW-0808">Transferase</keyword>
<dbReference type="PANTHER" id="PTHR36836">
    <property type="entry name" value="COLANIC ACID BIOSYNTHESIS PROTEIN WCAK"/>
    <property type="match status" value="1"/>
</dbReference>
<dbReference type="InterPro" id="IPR007345">
    <property type="entry name" value="Polysacch_pyruvyl_Trfase"/>
</dbReference>
<gene>
    <name evidence="2" type="ORF">K3152_05495</name>
</gene>
<organism evidence="2 3">
    <name type="scientific">Qipengyuania polymorpha</name>
    <dbReference type="NCBI Taxonomy" id="2867234"/>
    <lineage>
        <taxon>Bacteria</taxon>
        <taxon>Pseudomonadati</taxon>
        <taxon>Pseudomonadota</taxon>
        <taxon>Alphaproteobacteria</taxon>
        <taxon>Sphingomonadales</taxon>
        <taxon>Erythrobacteraceae</taxon>
        <taxon>Qipengyuania</taxon>
    </lineage>
</organism>
<evidence type="ECO:0000313" key="3">
    <source>
        <dbReference type="Proteomes" id="UP000783253"/>
    </source>
</evidence>
<reference evidence="2 3" key="1">
    <citation type="submission" date="2021-08" db="EMBL/GenBank/DDBJ databases">
        <title>Comparative Genomics Analysis of the Genus Qipengyuania Reveals Extensive Genetic Diversity and Metabolic Versatility, Including the Description of Fifteen Novel Species.</title>
        <authorList>
            <person name="Liu Y."/>
        </authorList>
    </citation>
    <scope>NUCLEOTIDE SEQUENCE [LARGE SCALE GENOMIC DNA]</scope>
    <source>
        <strain evidence="2 3">1NDH17</strain>
    </source>
</reference>
<proteinExistence type="predicted"/>